<dbReference type="Pfam" id="PF08263">
    <property type="entry name" value="LRRNT_2"/>
    <property type="match status" value="1"/>
</dbReference>
<comment type="similarity">
    <text evidence="8">Belongs to the polygalacturonase-inhibiting protein family.</text>
</comment>
<keyword evidence="6" id="KW-0472">Membrane</keyword>
<gene>
    <name evidence="11" type="ORF">TIFTF001_053036</name>
    <name evidence="12" type="ORF">TIFTF001_053037</name>
</gene>
<feature type="domain" description="Leucine-rich repeat-containing N-terminal plant-type" evidence="10">
    <location>
        <begin position="29"/>
        <end position="66"/>
    </location>
</feature>
<evidence type="ECO:0000256" key="7">
    <source>
        <dbReference type="ARBA" id="ARBA00023180"/>
    </source>
</evidence>
<evidence type="ECO:0000259" key="10">
    <source>
        <dbReference type="Pfam" id="PF08263"/>
    </source>
</evidence>
<evidence type="ECO:0000313" key="11">
    <source>
        <dbReference type="EMBL" id="GMN73490.1"/>
    </source>
</evidence>
<evidence type="ECO:0000256" key="3">
    <source>
        <dbReference type="ARBA" id="ARBA00022614"/>
    </source>
</evidence>
<evidence type="ECO:0000256" key="8">
    <source>
        <dbReference type="ARBA" id="ARBA00038043"/>
    </source>
</evidence>
<feature type="non-terminal residue" evidence="11">
    <location>
        <position position="1"/>
    </location>
</feature>
<dbReference type="PANTHER" id="PTHR48059:SF4">
    <property type="entry name" value="POLYGALACTURONASE INHIBITOR 1-RELATED"/>
    <property type="match status" value="1"/>
</dbReference>
<reference evidence="11" key="1">
    <citation type="submission" date="2023-07" db="EMBL/GenBank/DDBJ databases">
        <title>draft genome sequence of fig (Ficus carica).</title>
        <authorList>
            <person name="Takahashi T."/>
            <person name="Nishimura K."/>
        </authorList>
    </citation>
    <scope>NUCLEOTIDE SEQUENCE</scope>
</reference>
<comment type="subcellular location">
    <subcellularLocation>
        <location evidence="1">Cell envelope</location>
    </subcellularLocation>
    <subcellularLocation>
        <location evidence="2">Membrane</location>
    </subcellularLocation>
</comment>
<protein>
    <recommendedName>
        <fullName evidence="10">Leucine-rich repeat-containing N-terminal plant-type domain-containing protein</fullName>
    </recommendedName>
</protein>
<dbReference type="EMBL" id="BTGU01011958">
    <property type="protein sequence ID" value="GMN73490.1"/>
    <property type="molecule type" value="Genomic_DNA"/>
</dbReference>
<dbReference type="FunFam" id="3.80.10.10:FF:000041">
    <property type="entry name" value="LRR receptor-like serine/threonine-protein kinase ERECTA"/>
    <property type="match status" value="1"/>
</dbReference>
<dbReference type="Pfam" id="PF13855">
    <property type="entry name" value="LRR_8"/>
    <property type="match status" value="1"/>
</dbReference>
<dbReference type="InterPro" id="IPR032675">
    <property type="entry name" value="LRR_dom_sf"/>
</dbReference>
<keyword evidence="7" id="KW-0325">Glycoprotein</keyword>
<keyword evidence="3" id="KW-0433">Leucine-rich repeat</keyword>
<dbReference type="Proteomes" id="UP001187192">
    <property type="component" value="Unassembled WGS sequence"/>
</dbReference>
<organism evidence="11 13">
    <name type="scientific">Ficus carica</name>
    <name type="common">Common fig</name>
    <dbReference type="NCBI Taxonomy" id="3494"/>
    <lineage>
        <taxon>Eukaryota</taxon>
        <taxon>Viridiplantae</taxon>
        <taxon>Streptophyta</taxon>
        <taxon>Embryophyta</taxon>
        <taxon>Tracheophyta</taxon>
        <taxon>Spermatophyta</taxon>
        <taxon>Magnoliopsida</taxon>
        <taxon>eudicotyledons</taxon>
        <taxon>Gunneridae</taxon>
        <taxon>Pentapetalae</taxon>
        <taxon>rosids</taxon>
        <taxon>fabids</taxon>
        <taxon>Rosales</taxon>
        <taxon>Moraceae</taxon>
        <taxon>Ficeae</taxon>
        <taxon>Ficus</taxon>
    </lineage>
</organism>
<evidence type="ECO:0000313" key="13">
    <source>
        <dbReference type="Proteomes" id="UP001187192"/>
    </source>
</evidence>
<dbReference type="InterPro" id="IPR013210">
    <property type="entry name" value="LRR_N_plant-typ"/>
</dbReference>
<evidence type="ECO:0000256" key="2">
    <source>
        <dbReference type="ARBA" id="ARBA00004370"/>
    </source>
</evidence>
<keyword evidence="13" id="KW-1185">Reference proteome</keyword>
<dbReference type="AlphaFoldDB" id="A0AA88JGN6"/>
<evidence type="ECO:0000256" key="1">
    <source>
        <dbReference type="ARBA" id="ARBA00004196"/>
    </source>
</evidence>
<keyword evidence="5" id="KW-0677">Repeat</keyword>
<dbReference type="EMBL" id="BTGU01011959">
    <property type="protein sequence ID" value="GMN73491.1"/>
    <property type="molecule type" value="Genomic_DNA"/>
</dbReference>
<sequence>MKTRTLLCLVLFFSTFLHPSLSDSELCHLDDKKILLEIKKSFNDPDIFVSWDPETDYCNWTFIACDDNNRVAALIVEDLDCDLVGPIPPEVGDFPYLVLLAFADCPDLKGTIPPAIAKLNNLQGLGLRNTNISGPIPEFIGDFKDLMTLQLSHNSFSGSIPNTIGSLPQLYFLDLSYNQLSGPIPGTFESSNKLLVIDLKCNMLEGDGSDLWESSMGADRAGVVDSFGCELQQIVRGDSTGRQFAILQ</sequence>
<dbReference type="SUPFAM" id="SSF52058">
    <property type="entry name" value="L domain-like"/>
    <property type="match status" value="1"/>
</dbReference>
<dbReference type="GO" id="GO:0016020">
    <property type="term" value="C:membrane"/>
    <property type="evidence" value="ECO:0007669"/>
    <property type="project" value="UniProtKB-SubCell"/>
</dbReference>
<accession>A0AA88JGN6</accession>
<evidence type="ECO:0000256" key="9">
    <source>
        <dbReference type="SAM" id="SignalP"/>
    </source>
</evidence>
<dbReference type="InterPro" id="IPR001611">
    <property type="entry name" value="Leu-rich_rpt"/>
</dbReference>
<dbReference type="PANTHER" id="PTHR48059">
    <property type="entry name" value="POLYGALACTURONASE INHIBITOR 1"/>
    <property type="match status" value="1"/>
</dbReference>
<keyword evidence="4 9" id="KW-0732">Signal</keyword>
<comment type="caution">
    <text evidence="11">The sequence shown here is derived from an EMBL/GenBank/DDBJ whole genome shotgun (WGS) entry which is preliminary data.</text>
</comment>
<name>A0AA88JGN6_FICCA</name>
<evidence type="ECO:0000256" key="4">
    <source>
        <dbReference type="ARBA" id="ARBA00022729"/>
    </source>
</evidence>
<evidence type="ECO:0000256" key="6">
    <source>
        <dbReference type="ARBA" id="ARBA00023136"/>
    </source>
</evidence>
<feature type="signal peptide" evidence="9">
    <location>
        <begin position="1"/>
        <end position="22"/>
    </location>
</feature>
<proteinExistence type="inferred from homology"/>
<dbReference type="Gene3D" id="3.80.10.10">
    <property type="entry name" value="Ribonuclease Inhibitor"/>
    <property type="match status" value="1"/>
</dbReference>
<dbReference type="InterPro" id="IPR051848">
    <property type="entry name" value="PGIP"/>
</dbReference>
<evidence type="ECO:0000256" key="5">
    <source>
        <dbReference type="ARBA" id="ARBA00022737"/>
    </source>
</evidence>
<feature type="chain" id="PRO_5041851781" description="Leucine-rich repeat-containing N-terminal plant-type domain-containing protein" evidence="9">
    <location>
        <begin position="23"/>
        <end position="248"/>
    </location>
</feature>
<evidence type="ECO:0000313" key="12">
    <source>
        <dbReference type="EMBL" id="GMN73491.1"/>
    </source>
</evidence>